<dbReference type="AlphaFoldDB" id="A0A9X3SI82"/>
<dbReference type="InterPro" id="IPR002328">
    <property type="entry name" value="ADH_Zn_CS"/>
</dbReference>
<organism evidence="6 7">
    <name type="scientific">Solirubrobacter phytolaccae</name>
    <dbReference type="NCBI Taxonomy" id="1404360"/>
    <lineage>
        <taxon>Bacteria</taxon>
        <taxon>Bacillati</taxon>
        <taxon>Actinomycetota</taxon>
        <taxon>Thermoleophilia</taxon>
        <taxon>Solirubrobacterales</taxon>
        <taxon>Solirubrobacteraceae</taxon>
        <taxon>Solirubrobacter</taxon>
    </lineage>
</organism>
<name>A0A9X3SI82_9ACTN</name>
<comment type="similarity">
    <text evidence="4">Belongs to the zinc-containing alcohol dehydrogenase family.</text>
</comment>
<dbReference type="PANTHER" id="PTHR43401">
    <property type="entry name" value="L-THREONINE 3-DEHYDROGENASE"/>
    <property type="match status" value="1"/>
</dbReference>
<evidence type="ECO:0000259" key="5">
    <source>
        <dbReference type="SMART" id="SM00829"/>
    </source>
</evidence>
<dbReference type="InterPro" id="IPR011032">
    <property type="entry name" value="GroES-like_sf"/>
</dbReference>
<protein>
    <submittedName>
        <fullName evidence="6">Alcohol dehydrogenase catalytic domain-containing protein</fullName>
    </submittedName>
</protein>
<evidence type="ECO:0000256" key="4">
    <source>
        <dbReference type="RuleBase" id="RU361277"/>
    </source>
</evidence>
<evidence type="ECO:0000256" key="1">
    <source>
        <dbReference type="ARBA" id="ARBA00022723"/>
    </source>
</evidence>
<keyword evidence="7" id="KW-1185">Reference proteome</keyword>
<dbReference type="InterPro" id="IPR020843">
    <property type="entry name" value="ER"/>
</dbReference>
<dbReference type="InterPro" id="IPR036291">
    <property type="entry name" value="NAD(P)-bd_dom_sf"/>
</dbReference>
<sequence length="345" mass="35589">MRAIEFHGDERLELVERPDPAPAPGQLLIAPSAVGICGTDVEIFEGSLAYFRMGIAEYPIVPGHEWTGVVVDVGEGVTGFSPGDQIVGEVAIGCGVCVRCRAGRSHLCARRTETGIVHMDGAMASRMVFPAAYAHVVPFSSRQAALVEPTSVALHGVTRGQVAGKHVVVIGIGPIGLLAAQIARAHGAASVTVSDTREDRLLLGAGLGFPRFEGREAEWDDPVAAAAAAAATFDGPDVALLCAGGPGAIRAAFAAVRPGGTVVALGLSGAPEIPFDWDGLVVRDIDLIGVLGSVGYWQGAIDLIGSGAVLTEPLVTRAFALEDTRDALERLVDPGSLKVLIEPGD</sequence>
<dbReference type="GO" id="GO:0016491">
    <property type="term" value="F:oxidoreductase activity"/>
    <property type="evidence" value="ECO:0007669"/>
    <property type="project" value="UniProtKB-KW"/>
</dbReference>
<comment type="caution">
    <text evidence="6">The sequence shown here is derived from an EMBL/GenBank/DDBJ whole genome shotgun (WGS) entry which is preliminary data.</text>
</comment>
<dbReference type="SUPFAM" id="SSF51735">
    <property type="entry name" value="NAD(P)-binding Rossmann-fold domains"/>
    <property type="match status" value="1"/>
</dbReference>
<dbReference type="InterPro" id="IPR013149">
    <property type="entry name" value="ADH-like_C"/>
</dbReference>
<proteinExistence type="inferred from homology"/>
<dbReference type="PROSITE" id="PS00059">
    <property type="entry name" value="ADH_ZINC"/>
    <property type="match status" value="1"/>
</dbReference>
<dbReference type="InterPro" id="IPR013154">
    <property type="entry name" value="ADH-like_N"/>
</dbReference>
<reference evidence="6" key="1">
    <citation type="submission" date="2022-10" db="EMBL/GenBank/DDBJ databases">
        <title>The WGS of Solirubrobacter phytolaccae KCTC 29190.</title>
        <authorList>
            <person name="Jiang Z."/>
        </authorList>
    </citation>
    <scope>NUCLEOTIDE SEQUENCE</scope>
    <source>
        <strain evidence="6">KCTC 29190</strain>
    </source>
</reference>
<dbReference type="InterPro" id="IPR050129">
    <property type="entry name" value="Zn_alcohol_dh"/>
</dbReference>
<dbReference type="EMBL" id="JAPDDP010000065">
    <property type="protein sequence ID" value="MDA0184007.1"/>
    <property type="molecule type" value="Genomic_DNA"/>
</dbReference>
<dbReference type="SUPFAM" id="SSF50129">
    <property type="entry name" value="GroES-like"/>
    <property type="match status" value="1"/>
</dbReference>
<keyword evidence="1 4" id="KW-0479">Metal-binding</keyword>
<accession>A0A9X3SI82</accession>
<dbReference type="Pfam" id="PF08240">
    <property type="entry name" value="ADH_N"/>
    <property type="match status" value="1"/>
</dbReference>
<keyword evidence="3" id="KW-0560">Oxidoreductase</keyword>
<evidence type="ECO:0000313" key="6">
    <source>
        <dbReference type="EMBL" id="MDA0184007.1"/>
    </source>
</evidence>
<dbReference type="Pfam" id="PF00107">
    <property type="entry name" value="ADH_zinc_N"/>
    <property type="match status" value="1"/>
</dbReference>
<dbReference type="Proteomes" id="UP001147653">
    <property type="component" value="Unassembled WGS sequence"/>
</dbReference>
<evidence type="ECO:0000256" key="3">
    <source>
        <dbReference type="ARBA" id="ARBA00023002"/>
    </source>
</evidence>
<dbReference type="Gene3D" id="3.40.50.720">
    <property type="entry name" value="NAD(P)-binding Rossmann-like Domain"/>
    <property type="match status" value="1"/>
</dbReference>
<comment type="cofactor">
    <cofactor evidence="4">
        <name>Zn(2+)</name>
        <dbReference type="ChEBI" id="CHEBI:29105"/>
    </cofactor>
</comment>
<dbReference type="Gene3D" id="3.90.180.10">
    <property type="entry name" value="Medium-chain alcohol dehydrogenases, catalytic domain"/>
    <property type="match status" value="1"/>
</dbReference>
<evidence type="ECO:0000256" key="2">
    <source>
        <dbReference type="ARBA" id="ARBA00022833"/>
    </source>
</evidence>
<dbReference type="PANTHER" id="PTHR43401:SF2">
    <property type="entry name" value="L-THREONINE 3-DEHYDROGENASE"/>
    <property type="match status" value="1"/>
</dbReference>
<keyword evidence="2 4" id="KW-0862">Zinc</keyword>
<gene>
    <name evidence="6" type="ORF">OJ997_27110</name>
</gene>
<feature type="domain" description="Enoyl reductase (ER)" evidence="5">
    <location>
        <begin position="8"/>
        <end position="341"/>
    </location>
</feature>
<dbReference type="GO" id="GO:0008270">
    <property type="term" value="F:zinc ion binding"/>
    <property type="evidence" value="ECO:0007669"/>
    <property type="project" value="InterPro"/>
</dbReference>
<dbReference type="RefSeq" id="WP_270028421.1">
    <property type="nucleotide sequence ID" value="NZ_JAPDDP010000065.1"/>
</dbReference>
<evidence type="ECO:0000313" key="7">
    <source>
        <dbReference type="Proteomes" id="UP001147653"/>
    </source>
</evidence>
<dbReference type="SMART" id="SM00829">
    <property type="entry name" value="PKS_ER"/>
    <property type="match status" value="1"/>
</dbReference>